<dbReference type="Proteomes" id="UP001338125">
    <property type="component" value="Unassembled WGS sequence"/>
</dbReference>
<keyword evidence="3" id="KW-1185">Reference proteome</keyword>
<proteinExistence type="predicted"/>
<gene>
    <name evidence="2" type="ORF">PT974_11214</name>
</gene>
<sequence length="225" mass="24689">MPAPRVVSRPIELPTVSHYSRDTRGSVRTGLSQASGRSAASGGSAASERSIASIDSAATIESVQTLRNLIRQISLDLQSNEALAAVLKAHAKTLDAADYQRAPWVEEVQDAYTEYKEKAINAGNAHQEFQRYLRATGSTATPEEHVKRARLAVTWGELSVIAAEGRLRFIQTYDSVYRDPSSVNTHVDAGEDSIRSGRNAVKQARKNYDMLFERVNLSADPAIFR</sequence>
<dbReference type="EMBL" id="JAVFKD010000016">
    <property type="protein sequence ID" value="KAK5987096.1"/>
    <property type="molecule type" value="Genomic_DNA"/>
</dbReference>
<evidence type="ECO:0000256" key="1">
    <source>
        <dbReference type="SAM" id="MobiDB-lite"/>
    </source>
</evidence>
<protein>
    <submittedName>
        <fullName evidence="2">Uncharacterized protein</fullName>
    </submittedName>
</protein>
<evidence type="ECO:0000313" key="3">
    <source>
        <dbReference type="Proteomes" id="UP001338125"/>
    </source>
</evidence>
<feature type="compositionally biased region" description="Low complexity" evidence="1">
    <location>
        <begin position="34"/>
        <end position="48"/>
    </location>
</feature>
<evidence type="ECO:0000313" key="2">
    <source>
        <dbReference type="EMBL" id="KAK5987096.1"/>
    </source>
</evidence>
<comment type="caution">
    <text evidence="2">The sequence shown here is derived from an EMBL/GenBank/DDBJ whole genome shotgun (WGS) entry which is preliminary data.</text>
</comment>
<organism evidence="2 3">
    <name type="scientific">Cladobotryum mycophilum</name>
    <dbReference type="NCBI Taxonomy" id="491253"/>
    <lineage>
        <taxon>Eukaryota</taxon>
        <taxon>Fungi</taxon>
        <taxon>Dikarya</taxon>
        <taxon>Ascomycota</taxon>
        <taxon>Pezizomycotina</taxon>
        <taxon>Sordariomycetes</taxon>
        <taxon>Hypocreomycetidae</taxon>
        <taxon>Hypocreales</taxon>
        <taxon>Hypocreaceae</taxon>
        <taxon>Cladobotryum</taxon>
    </lineage>
</organism>
<reference evidence="2 3" key="1">
    <citation type="submission" date="2024-01" db="EMBL/GenBank/DDBJ databases">
        <title>Complete genome of Cladobotryum mycophilum ATHUM6906.</title>
        <authorList>
            <person name="Christinaki A.C."/>
            <person name="Myridakis A.I."/>
            <person name="Kouvelis V.N."/>
        </authorList>
    </citation>
    <scope>NUCLEOTIDE SEQUENCE [LARGE SCALE GENOMIC DNA]</scope>
    <source>
        <strain evidence="2 3">ATHUM6906</strain>
    </source>
</reference>
<accession>A0ABR0S5Y7</accession>
<feature type="region of interest" description="Disordered" evidence="1">
    <location>
        <begin position="14"/>
        <end position="48"/>
    </location>
</feature>
<name>A0ABR0S5Y7_9HYPO</name>